<dbReference type="SUPFAM" id="SSF52374">
    <property type="entry name" value="Nucleotidylyl transferase"/>
    <property type="match status" value="1"/>
</dbReference>
<dbReference type="GO" id="GO:0005829">
    <property type="term" value="C:cytosol"/>
    <property type="evidence" value="ECO:0007669"/>
    <property type="project" value="TreeGrafter"/>
</dbReference>
<dbReference type="Proteomes" id="UP000224740">
    <property type="component" value="Unassembled WGS sequence"/>
</dbReference>
<dbReference type="InterPro" id="IPR020058">
    <property type="entry name" value="Glu/Gln-tRNA-synth_Ib_cat-dom"/>
</dbReference>
<comment type="similarity">
    <text evidence="1">Belongs to the GatB/GatE family. GatB subfamily.</text>
</comment>
<dbReference type="GO" id="GO:0016884">
    <property type="term" value="F:carbon-nitrogen ligase activity, with glutamine as amido-N-donor"/>
    <property type="evidence" value="ECO:0007669"/>
    <property type="project" value="InterPro"/>
</dbReference>
<dbReference type="Pfam" id="PF02637">
    <property type="entry name" value="GatB_Yqey"/>
    <property type="match status" value="1"/>
</dbReference>
<keyword evidence="6 15" id="KW-0547">Nucleotide-binding</keyword>
<evidence type="ECO:0000256" key="7">
    <source>
        <dbReference type="ARBA" id="ARBA00022840"/>
    </source>
</evidence>
<gene>
    <name evidence="17" type="ORF">AMRN_1001</name>
    <name evidence="18" type="ORF">CPH92_04125</name>
</gene>
<dbReference type="NCBIfam" id="TIGR00440">
    <property type="entry name" value="glnS"/>
    <property type="match status" value="1"/>
</dbReference>
<dbReference type="InterPro" id="IPR000924">
    <property type="entry name" value="Glu/Gln-tRNA-synth"/>
</dbReference>
<evidence type="ECO:0000256" key="2">
    <source>
        <dbReference type="ARBA" id="ARBA00005594"/>
    </source>
</evidence>
<evidence type="ECO:0000313" key="17">
    <source>
        <dbReference type="EMBL" id="AXX86752.1"/>
    </source>
</evidence>
<dbReference type="Gene3D" id="1.10.10.410">
    <property type="match status" value="1"/>
</dbReference>
<evidence type="ECO:0000256" key="11">
    <source>
        <dbReference type="ARBA" id="ARBA00047380"/>
    </source>
</evidence>
<dbReference type="FunFam" id="3.90.800.10:FF:000001">
    <property type="entry name" value="Glutamine--tRNA ligase"/>
    <property type="match status" value="1"/>
</dbReference>
<evidence type="ECO:0000256" key="9">
    <source>
        <dbReference type="ARBA" id="ARBA00023146"/>
    </source>
</evidence>
<dbReference type="Gene3D" id="3.40.50.620">
    <property type="entry name" value="HUPs"/>
    <property type="match status" value="1"/>
</dbReference>
<dbReference type="Pfam" id="PF00749">
    <property type="entry name" value="tRNA-synt_1c"/>
    <property type="match status" value="1"/>
</dbReference>
<dbReference type="InterPro" id="IPR049437">
    <property type="entry name" value="tRNA-synt_1c_C2"/>
</dbReference>
<dbReference type="EC" id="6.1.1.18" evidence="14"/>
<keyword evidence="4" id="KW-0963">Cytoplasm</keyword>
<comment type="catalytic activity">
    <reaction evidence="12">
        <text>L-glutamyl-tRNA(Gln) + L-glutamine + ATP + H2O = L-glutaminyl-tRNA(Gln) + L-glutamate + ADP + phosphate + H(+)</text>
        <dbReference type="Rhea" id="RHEA:17521"/>
        <dbReference type="Rhea" id="RHEA-COMP:9681"/>
        <dbReference type="Rhea" id="RHEA-COMP:9684"/>
        <dbReference type="ChEBI" id="CHEBI:15377"/>
        <dbReference type="ChEBI" id="CHEBI:15378"/>
        <dbReference type="ChEBI" id="CHEBI:29985"/>
        <dbReference type="ChEBI" id="CHEBI:30616"/>
        <dbReference type="ChEBI" id="CHEBI:43474"/>
        <dbReference type="ChEBI" id="CHEBI:58359"/>
        <dbReference type="ChEBI" id="CHEBI:78520"/>
        <dbReference type="ChEBI" id="CHEBI:78521"/>
        <dbReference type="ChEBI" id="CHEBI:456216"/>
    </reaction>
</comment>
<sequence length="766" mass="88687">MNENKDFLRAIVEEDLKKGKYKEVVTRFPPEPNGFPHIGHAKSICINFGIAKDYNGHCNLRMDDTNPTTEDTKYVNALKDAVKWLGFEWDEKVHFTSDYFPKLYEYAVKLIKMGKAYVDSISEEEMKEYRGTVTKAGQRSKYANRTIEENLELFEKMKNGEFKNGEHVLRAKIDMSAANMKLRDPLLYRIRHAHHFRTSNEWYIYPMYDFAHCLSDYIEGVSHSICTLEFENNRDIYDWVLDTLKLEPPRPYQYEFARLGVNYTVMSKRKLLELVEGKYVSGWDDPRMPTIAGYKRRGYTPESILNFCEQIGIAKANSMVDVAQLEFCIRDDLNQKVPRVMCVLDPLKVTIENYEKDNEIIEASYYPHDVPKEGSRKIPFSKELYIEREDFCENPPKGYYRLTLDQPVRLRHGYIISCKEVIKDSNGNITEIKAEYYPNSKSGSDTSGIKVKSAIQWISVKEAKKAEVRLYDRLYKSESPEGLEDLNPESLKIIKDAFVEPAVIDDKIDERFQFERQGYFYKDPIDYSDELPVFNKIVSLKDSWAKKNKKVKETPKESKQELNKVQVHGEAEPMTDEQKILFEKYNLKFKLNNEVSNILARDEKLSSFFENAYKELSSTYNQATMQLLPQVSILANYVANDVAKQLKDKSLNELKFSVKEIIQLVKMVDDETISTKIAKQVFEQMSQTGEEPKQIVEDKGLIQISDTAIILPIIDEVIENNPQNVQKFKDGNSKLLGFFVGQVLKATLGKANPKVVNELVAKKLQS</sequence>
<reference evidence="17 20" key="3">
    <citation type="submission" date="2018-08" db="EMBL/GenBank/DDBJ databases">
        <title>Complete genome of the Arcobacter marinus type strain JCM 15502.</title>
        <authorList>
            <person name="Miller W.G."/>
            <person name="Yee E."/>
            <person name="Huynh S."/>
            <person name="Parker C.T."/>
        </authorList>
    </citation>
    <scope>NUCLEOTIDE SEQUENCE [LARGE SCALE GENOMIC DNA]</scope>
    <source>
        <strain evidence="17 20">JCM 15502</strain>
    </source>
</reference>
<dbReference type="EMBL" id="CP032101">
    <property type="protein sequence ID" value="AXX86752.1"/>
    <property type="molecule type" value="Genomic_DNA"/>
</dbReference>
<dbReference type="InterPro" id="IPR003789">
    <property type="entry name" value="Asn/Gln_tRNA_amidoTrase-B-like"/>
</dbReference>
<evidence type="ECO:0000256" key="1">
    <source>
        <dbReference type="ARBA" id="ARBA00005306"/>
    </source>
</evidence>
<dbReference type="KEGG" id="amar:AMRN_1001"/>
<evidence type="ECO:0000256" key="4">
    <source>
        <dbReference type="ARBA" id="ARBA00022490"/>
    </source>
</evidence>
<evidence type="ECO:0000256" key="13">
    <source>
        <dbReference type="ARBA" id="ARBA00048270"/>
    </source>
</evidence>
<comment type="subunit">
    <text evidence="3">Heterotrimer of A, B and C subunits.</text>
</comment>
<protein>
    <recommendedName>
        <fullName evidence="14">Glutamine--tRNA ligase</fullName>
        <ecNumber evidence="14">6.1.1.18</ecNumber>
    </recommendedName>
</protein>
<evidence type="ECO:0000313" key="18">
    <source>
        <dbReference type="EMBL" id="PHO15955.1"/>
    </source>
</evidence>
<keyword evidence="5 15" id="KW-0436">Ligase</keyword>
<proteinExistence type="inferred from homology"/>
<comment type="function">
    <text evidence="10">Allows the formation of correctly charged Asn-tRNA(Asn) or Gln-tRNA(Gln) through the transamidation of misacylated Asp-tRNA(Asn) or Glu-tRNA(Gln) in organisms which lack either or both of asparaginyl-tRNA or glutaminyl-tRNA synthetases. The reaction takes place in the presence of glutamine and ATP through an activated phospho-Asp-tRNA(Asn) or phospho-Glu-tRNA(Gln).</text>
</comment>
<dbReference type="EMBL" id="NXAO01000016">
    <property type="protein sequence ID" value="PHO15955.1"/>
    <property type="molecule type" value="Genomic_DNA"/>
</dbReference>
<dbReference type="Pfam" id="PF20974">
    <property type="entry name" value="tRNA-synt_1c_C2"/>
    <property type="match status" value="1"/>
</dbReference>
<feature type="domain" description="Asn/Gln amidotransferase" evidence="16">
    <location>
        <begin position="611"/>
        <end position="764"/>
    </location>
</feature>
<dbReference type="Gene3D" id="2.40.240.10">
    <property type="entry name" value="Ribosomal Protein L25, Chain P"/>
    <property type="match status" value="2"/>
</dbReference>
<dbReference type="PRINTS" id="PR00987">
    <property type="entry name" value="TRNASYNTHGLU"/>
</dbReference>
<dbReference type="GO" id="GO:0004819">
    <property type="term" value="F:glutamine-tRNA ligase activity"/>
    <property type="evidence" value="ECO:0007669"/>
    <property type="project" value="UniProtKB-UniRule"/>
</dbReference>
<dbReference type="InterPro" id="IPR018027">
    <property type="entry name" value="Asn/Gln_amidotransferase"/>
</dbReference>
<evidence type="ECO:0000256" key="5">
    <source>
        <dbReference type="ARBA" id="ARBA00022598"/>
    </source>
</evidence>
<dbReference type="InterPro" id="IPR004514">
    <property type="entry name" value="Gln-tRNA-synth"/>
</dbReference>
<dbReference type="SUPFAM" id="SSF50715">
    <property type="entry name" value="Ribosomal protein L25-like"/>
    <property type="match status" value="1"/>
</dbReference>
<dbReference type="InterPro" id="IPR050132">
    <property type="entry name" value="Gln/Glu-tRNA_Ligase"/>
</dbReference>
<dbReference type="InterPro" id="IPR011035">
    <property type="entry name" value="Ribosomal_bL25/Gln-tRNA_synth"/>
</dbReference>
<dbReference type="InterPro" id="IPR020056">
    <property type="entry name" value="Rbsml_bL25/Gln-tRNA_synth_N"/>
</dbReference>
<dbReference type="InterPro" id="IPR014729">
    <property type="entry name" value="Rossmann-like_a/b/a_fold"/>
</dbReference>
<dbReference type="FunFam" id="1.10.1160.10:FF:000001">
    <property type="entry name" value="Glutamine--tRNA ligase"/>
    <property type="match status" value="1"/>
</dbReference>
<accession>A0A347TJH4</accession>
<dbReference type="CDD" id="cd00807">
    <property type="entry name" value="GlnRS_core"/>
    <property type="match status" value="1"/>
</dbReference>
<evidence type="ECO:0000256" key="3">
    <source>
        <dbReference type="ARBA" id="ARBA00011123"/>
    </source>
</evidence>
<dbReference type="SMART" id="SM00845">
    <property type="entry name" value="GatB_Yqey"/>
    <property type="match status" value="1"/>
</dbReference>
<comment type="catalytic activity">
    <reaction evidence="11">
        <text>L-aspartyl-tRNA(Asn) + L-glutamine + ATP + H2O = L-asparaginyl-tRNA(Asn) + L-glutamate + ADP + phosphate + 2 H(+)</text>
        <dbReference type="Rhea" id="RHEA:14513"/>
        <dbReference type="Rhea" id="RHEA-COMP:9674"/>
        <dbReference type="Rhea" id="RHEA-COMP:9677"/>
        <dbReference type="ChEBI" id="CHEBI:15377"/>
        <dbReference type="ChEBI" id="CHEBI:15378"/>
        <dbReference type="ChEBI" id="CHEBI:29985"/>
        <dbReference type="ChEBI" id="CHEBI:30616"/>
        <dbReference type="ChEBI" id="CHEBI:43474"/>
        <dbReference type="ChEBI" id="CHEBI:58359"/>
        <dbReference type="ChEBI" id="CHEBI:78515"/>
        <dbReference type="ChEBI" id="CHEBI:78516"/>
        <dbReference type="ChEBI" id="CHEBI:456216"/>
    </reaction>
</comment>
<evidence type="ECO:0000256" key="10">
    <source>
        <dbReference type="ARBA" id="ARBA00024799"/>
    </source>
</evidence>
<evidence type="ECO:0000256" key="12">
    <source>
        <dbReference type="ARBA" id="ARBA00047913"/>
    </source>
</evidence>
<dbReference type="Pfam" id="PF03950">
    <property type="entry name" value="tRNA-synt_1c_C"/>
    <property type="match status" value="1"/>
</dbReference>
<organism evidence="17 20">
    <name type="scientific">Malaciobacter marinus</name>
    <dbReference type="NCBI Taxonomy" id="505249"/>
    <lineage>
        <taxon>Bacteria</taxon>
        <taxon>Pseudomonadati</taxon>
        <taxon>Campylobacterota</taxon>
        <taxon>Epsilonproteobacteria</taxon>
        <taxon>Campylobacterales</taxon>
        <taxon>Arcobacteraceae</taxon>
        <taxon>Malaciobacter</taxon>
    </lineage>
</organism>
<keyword evidence="7 15" id="KW-0067">ATP-binding</keyword>
<dbReference type="InterPro" id="IPR020059">
    <property type="entry name" value="Glu/Gln-tRNA-synth_Ib_codon-bd"/>
</dbReference>
<keyword evidence="19" id="KW-1185">Reference proteome</keyword>
<evidence type="ECO:0000313" key="20">
    <source>
        <dbReference type="Proteomes" id="UP000264693"/>
    </source>
</evidence>
<reference evidence="18" key="2">
    <citation type="submission" date="2017-09" db="EMBL/GenBank/DDBJ databases">
        <authorList>
            <person name="Perez-Cataluna A."/>
            <person name="Figueras M.J."/>
            <person name="Salas-Masso N."/>
        </authorList>
    </citation>
    <scope>NUCLEOTIDE SEQUENCE</scope>
    <source>
        <strain evidence="18">CECT 7727</strain>
    </source>
</reference>
<dbReference type="GO" id="GO:0006425">
    <property type="term" value="P:glutaminyl-tRNA aminoacylation"/>
    <property type="evidence" value="ECO:0007669"/>
    <property type="project" value="UniProtKB-UniRule"/>
</dbReference>
<dbReference type="GO" id="GO:0005524">
    <property type="term" value="F:ATP binding"/>
    <property type="evidence" value="ECO:0007669"/>
    <property type="project" value="UniProtKB-KW"/>
</dbReference>
<dbReference type="FunFam" id="3.40.50.620:FF:000037">
    <property type="entry name" value="Glutamine--tRNA ligase cytoplasmic"/>
    <property type="match status" value="1"/>
</dbReference>
<dbReference type="PROSITE" id="PS00178">
    <property type="entry name" value="AA_TRNA_LIGASE_I"/>
    <property type="match status" value="1"/>
</dbReference>
<dbReference type="InterPro" id="IPR001412">
    <property type="entry name" value="aa-tRNA-synth_I_CS"/>
</dbReference>
<comment type="catalytic activity">
    <reaction evidence="13">
        <text>tRNA(Gln) + L-glutamine + ATP = L-glutaminyl-tRNA(Gln) + AMP + diphosphate</text>
        <dbReference type="Rhea" id="RHEA:20121"/>
        <dbReference type="Rhea" id="RHEA-COMP:9662"/>
        <dbReference type="Rhea" id="RHEA-COMP:9681"/>
        <dbReference type="ChEBI" id="CHEBI:30616"/>
        <dbReference type="ChEBI" id="CHEBI:33019"/>
        <dbReference type="ChEBI" id="CHEBI:58359"/>
        <dbReference type="ChEBI" id="CHEBI:78442"/>
        <dbReference type="ChEBI" id="CHEBI:78521"/>
        <dbReference type="ChEBI" id="CHEBI:456215"/>
        <dbReference type="EC" id="6.1.1.18"/>
    </reaction>
</comment>
<evidence type="ECO:0000256" key="6">
    <source>
        <dbReference type="ARBA" id="ARBA00022741"/>
    </source>
</evidence>
<keyword evidence="8 15" id="KW-0648">Protein biosynthesis</keyword>
<reference evidence="19" key="1">
    <citation type="submission" date="2017-09" db="EMBL/GenBank/DDBJ databases">
        <title>Arcobacter canalis sp. nov., a new species isolated from a water canal contaminated with urban sewage.</title>
        <authorList>
            <person name="Perez-Cataluna A."/>
            <person name="Salas-Masso N."/>
            <person name="Figueras M.J."/>
        </authorList>
    </citation>
    <scope>NUCLEOTIDE SEQUENCE [LARGE SCALE GENOMIC DNA]</scope>
    <source>
        <strain evidence="19">CECT 7727</strain>
    </source>
</reference>
<dbReference type="FunFam" id="1.10.10.410:FF:000001">
    <property type="entry name" value="Aspartyl/glutamyl-tRNA(Asn/Gln) amidotransferase subunit B"/>
    <property type="match status" value="1"/>
</dbReference>
<dbReference type="RefSeq" id="WP_099310510.1">
    <property type="nucleotide sequence ID" value="NZ_CP032101.1"/>
</dbReference>
<evidence type="ECO:0000313" key="19">
    <source>
        <dbReference type="Proteomes" id="UP000224740"/>
    </source>
</evidence>
<dbReference type="PANTHER" id="PTHR43097:SF5">
    <property type="entry name" value="GLUTAMATE--TRNA LIGASE"/>
    <property type="match status" value="1"/>
</dbReference>
<dbReference type="SUPFAM" id="SSF89095">
    <property type="entry name" value="GatB/YqeY motif"/>
    <property type="match status" value="1"/>
</dbReference>
<dbReference type="AlphaFoldDB" id="A0A347TJH4"/>
<evidence type="ECO:0000256" key="15">
    <source>
        <dbReference type="RuleBase" id="RU363037"/>
    </source>
</evidence>
<dbReference type="InterPro" id="IPR023168">
    <property type="entry name" value="GatB_Yqey_C_2"/>
</dbReference>
<name>A0A347TJH4_9BACT</name>
<dbReference type="PANTHER" id="PTHR43097">
    <property type="entry name" value="GLUTAMINE-TRNA LIGASE"/>
    <property type="match status" value="1"/>
</dbReference>
<dbReference type="NCBIfam" id="NF011291">
    <property type="entry name" value="PRK14703.1"/>
    <property type="match status" value="1"/>
</dbReference>
<keyword evidence="9 15" id="KW-0030">Aminoacyl-tRNA synthetase</keyword>
<evidence type="ECO:0000256" key="14">
    <source>
        <dbReference type="NCBIfam" id="TIGR00440"/>
    </source>
</evidence>
<evidence type="ECO:0000256" key="8">
    <source>
        <dbReference type="ARBA" id="ARBA00022917"/>
    </source>
</evidence>
<comment type="similarity">
    <text evidence="2 15">Belongs to the class-I aminoacyl-tRNA synthetase family.</text>
</comment>
<dbReference type="Proteomes" id="UP000264693">
    <property type="component" value="Chromosome"/>
</dbReference>
<evidence type="ECO:0000259" key="16">
    <source>
        <dbReference type="SMART" id="SM00845"/>
    </source>
</evidence>